<sequence length="418" mass="46484">MSSGGEYMRDDGLLLCDLTQSWSETGGGVGTYLRQKRAFIEENTAHQHLLIVPGKEDRIRGTGRCKTVEIASPPVPGSPNYRLLLRNRAVQRILGQLKPDIVESLDPYNLPWAALAHRKKYPQSAVVAGYRTDFPDAHIGSFTDRWFGRWLGRGTRRLSHRYAAALYSRFDGVYALNSNAKDRLEEMGTQSVHILPLGVDHRKFGPAKRDPAFRYSLGVGPCEPLLVYVGRLDREKRVMTVFEAFRRLPAEMRAHLLLIGEGKCRDRLIARADGMRVHLPGYERDRGRLAVALASSDIYVSAMPYETFGISVIEAQAAGLPIVGVASGAMPERVAVNTGMLGPVDDPQAMADNIAQVWRDGATAIGERGRRLVTNRFSWQQTFDTLLDVIYPHAFSCRDARLSSSAESRLTTFPAESI</sequence>
<keyword evidence="2" id="KW-0808">Transferase</keyword>
<evidence type="ECO:0000259" key="1">
    <source>
        <dbReference type="Pfam" id="PF13439"/>
    </source>
</evidence>
<comment type="caution">
    <text evidence="2">The sequence shown here is derived from an EMBL/GenBank/DDBJ whole genome shotgun (WGS) entry which is preliminary data.</text>
</comment>
<dbReference type="Pfam" id="PF13692">
    <property type="entry name" value="Glyco_trans_1_4"/>
    <property type="match status" value="1"/>
</dbReference>
<accession>A0A3D9FDF0</accession>
<evidence type="ECO:0000313" key="2">
    <source>
        <dbReference type="EMBL" id="RED15081.1"/>
    </source>
</evidence>
<dbReference type="AlphaFoldDB" id="A0A3D9FDF0"/>
<dbReference type="Gene3D" id="3.40.50.2000">
    <property type="entry name" value="Glycogen Phosphorylase B"/>
    <property type="match status" value="2"/>
</dbReference>
<dbReference type="PANTHER" id="PTHR45947">
    <property type="entry name" value="SULFOQUINOVOSYL TRANSFERASE SQD2"/>
    <property type="match status" value="1"/>
</dbReference>
<dbReference type="InterPro" id="IPR050194">
    <property type="entry name" value="Glycosyltransferase_grp1"/>
</dbReference>
<dbReference type="InterPro" id="IPR028098">
    <property type="entry name" value="Glyco_trans_4-like_N"/>
</dbReference>
<dbReference type="SUPFAM" id="SSF53756">
    <property type="entry name" value="UDP-Glycosyltransferase/glycogen phosphorylase"/>
    <property type="match status" value="1"/>
</dbReference>
<dbReference type="EMBL" id="QRDP01000004">
    <property type="protein sequence ID" value="RED15081.1"/>
    <property type="molecule type" value="Genomic_DNA"/>
</dbReference>
<protein>
    <submittedName>
        <fullName evidence="2">Alpha-1,6-mannosyltransferase</fullName>
    </submittedName>
</protein>
<dbReference type="PANTHER" id="PTHR45947:SF3">
    <property type="entry name" value="SULFOQUINOVOSYL TRANSFERASE SQD2"/>
    <property type="match status" value="1"/>
</dbReference>
<proteinExistence type="predicted"/>
<reference evidence="2 3" key="1">
    <citation type="submission" date="2018-07" db="EMBL/GenBank/DDBJ databases">
        <title>Genomic Encyclopedia of Type Strains, Phase IV (KMG-IV): sequencing the most valuable type-strain genomes for metagenomic binning, comparative biology and taxonomic classification.</title>
        <authorList>
            <person name="Goeker M."/>
        </authorList>
    </citation>
    <scope>NUCLEOTIDE SEQUENCE [LARGE SCALE GENOMIC DNA]</scope>
    <source>
        <strain evidence="2 3">DSM 26725</strain>
    </source>
</reference>
<keyword evidence="3" id="KW-1185">Reference proteome</keyword>
<dbReference type="GO" id="GO:0016757">
    <property type="term" value="F:glycosyltransferase activity"/>
    <property type="evidence" value="ECO:0007669"/>
    <property type="project" value="UniProtKB-KW"/>
</dbReference>
<keyword evidence="2" id="KW-0328">Glycosyltransferase</keyword>
<name>A0A3D9FDF0_9SPHN</name>
<dbReference type="Pfam" id="PF13439">
    <property type="entry name" value="Glyco_transf_4"/>
    <property type="match status" value="1"/>
</dbReference>
<evidence type="ECO:0000313" key="3">
    <source>
        <dbReference type="Proteomes" id="UP000256310"/>
    </source>
</evidence>
<gene>
    <name evidence="2" type="ORF">DFR46_0066</name>
</gene>
<dbReference type="Proteomes" id="UP000256310">
    <property type="component" value="Unassembled WGS sequence"/>
</dbReference>
<feature type="domain" description="Glycosyltransferase subfamily 4-like N-terminal" evidence="1">
    <location>
        <begin position="27"/>
        <end position="201"/>
    </location>
</feature>
<organism evidence="2 3">
    <name type="scientific">Parasphingopyxis lamellibrachiae</name>
    <dbReference type="NCBI Taxonomy" id="680125"/>
    <lineage>
        <taxon>Bacteria</taxon>
        <taxon>Pseudomonadati</taxon>
        <taxon>Pseudomonadota</taxon>
        <taxon>Alphaproteobacteria</taxon>
        <taxon>Sphingomonadales</taxon>
        <taxon>Sphingomonadaceae</taxon>
        <taxon>Parasphingopyxis</taxon>
    </lineage>
</organism>